<sequence length="301" mass="34739">MDGQKFVSEKEFREMQNCNKFSGSRFQKIDDFDSFHQSNLVGMPISYQNEQTKRNGMILSINGIKVIGNDITTISELRQKLQDKDGILPNKLSIVFAGRKLGTTLLAHNVKNENTLLTYNIKHENTLHLIVRLPGGGCVFNYMPSSLLDPQFDYDFTNIDDGENQYTRGGIPYRRPCGWQRFAIKVTGKYGDDDKWLGTDENSWPVSYHGTAKHNARKICEEGYLLSKGKRFLFGRGIYSTPDVNIAKDYATEFEFEGKKYIMIFQNRVNPMNLVKIEEHNYWISKEDKDVRPYGICIKRI</sequence>
<evidence type="ECO:0000259" key="1">
    <source>
        <dbReference type="PROSITE" id="PS50053"/>
    </source>
</evidence>
<dbReference type="Gene3D" id="3.10.20.90">
    <property type="entry name" value="Phosphatidylinositol 3-kinase Catalytic Subunit, Chain A, domain 1"/>
    <property type="match status" value="1"/>
</dbReference>
<dbReference type="PANTHER" id="PTHR36649">
    <property type="entry name" value="UBIQUITIN-LIKE DOMAIN-CONTAINING PROTEIN"/>
    <property type="match status" value="1"/>
</dbReference>
<dbReference type="AlphaFoldDB" id="A0A9N9FAR9"/>
<comment type="caution">
    <text evidence="2">The sequence shown here is derived from an EMBL/GenBank/DDBJ whole genome shotgun (WGS) entry which is preliminary data.</text>
</comment>
<dbReference type="PANTHER" id="PTHR36649:SF28">
    <property type="entry name" value="UBIQUITIN-LIKE DOMAIN-CONTAINING PROTEIN"/>
    <property type="match status" value="1"/>
</dbReference>
<dbReference type="SUPFAM" id="SSF54236">
    <property type="entry name" value="Ubiquitin-like"/>
    <property type="match status" value="1"/>
</dbReference>
<dbReference type="SUPFAM" id="SSF56399">
    <property type="entry name" value="ADP-ribosylation"/>
    <property type="match status" value="1"/>
</dbReference>
<dbReference type="OrthoDB" id="428577at2759"/>
<proteinExistence type="predicted"/>
<dbReference type="PROSITE" id="PS50053">
    <property type="entry name" value="UBIQUITIN_2"/>
    <property type="match status" value="1"/>
</dbReference>
<dbReference type="InterPro" id="IPR029071">
    <property type="entry name" value="Ubiquitin-like_domsf"/>
</dbReference>
<protein>
    <submittedName>
        <fullName evidence="2">988_t:CDS:1</fullName>
    </submittedName>
</protein>
<organism evidence="2 3">
    <name type="scientific">Ambispora leptoticha</name>
    <dbReference type="NCBI Taxonomy" id="144679"/>
    <lineage>
        <taxon>Eukaryota</taxon>
        <taxon>Fungi</taxon>
        <taxon>Fungi incertae sedis</taxon>
        <taxon>Mucoromycota</taxon>
        <taxon>Glomeromycotina</taxon>
        <taxon>Glomeromycetes</taxon>
        <taxon>Archaeosporales</taxon>
        <taxon>Ambisporaceae</taxon>
        <taxon>Ambispora</taxon>
    </lineage>
</organism>
<evidence type="ECO:0000313" key="3">
    <source>
        <dbReference type="Proteomes" id="UP000789508"/>
    </source>
</evidence>
<accession>A0A9N9FAR9</accession>
<dbReference type="Proteomes" id="UP000789508">
    <property type="component" value="Unassembled WGS sequence"/>
</dbReference>
<name>A0A9N9FAR9_9GLOM</name>
<dbReference type="Pfam" id="PF00240">
    <property type="entry name" value="ubiquitin"/>
    <property type="match status" value="1"/>
</dbReference>
<gene>
    <name evidence="2" type="ORF">ALEPTO_LOCUS4496</name>
</gene>
<dbReference type="Gene3D" id="3.90.175.10">
    <property type="entry name" value="Diphtheria Toxin, domain 1"/>
    <property type="match status" value="1"/>
</dbReference>
<evidence type="ECO:0000313" key="2">
    <source>
        <dbReference type="EMBL" id="CAG8521611.1"/>
    </source>
</evidence>
<dbReference type="InterPro" id="IPR000626">
    <property type="entry name" value="Ubiquitin-like_dom"/>
</dbReference>
<keyword evidence="3" id="KW-1185">Reference proteome</keyword>
<dbReference type="EMBL" id="CAJVPS010001042">
    <property type="protein sequence ID" value="CAG8521611.1"/>
    <property type="molecule type" value="Genomic_DNA"/>
</dbReference>
<reference evidence="2" key="1">
    <citation type="submission" date="2021-06" db="EMBL/GenBank/DDBJ databases">
        <authorList>
            <person name="Kallberg Y."/>
            <person name="Tangrot J."/>
            <person name="Rosling A."/>
        </authorList>
    </citation>
    <scope>NUCLEOTIDE SEQUENCE</scope>
    <source>
        <strain evidence="2">FL130A</strain>
    </source>
</reference>
<feature type="domain" description="Ubiquitin-like" evidence="1">
    <location>
        <begin position="73"/>
        <end position="136"/>
    </location>
</feature>